<organism evidence="1 2">
    <name type="scientific">Cinchona calisaya</name>
    <dbReference type="NCBI Taxonomy" id="153742"/>
    <lineage>
        <taxon>Eukaryota</taxon>
        <taxon>Viridiplantae</taxon>
        <taxon>Streptophyta</taxon>
        <taxon>Embryophyta</taxon>
        <taxon>Tracheophyta</taxon>
        <taxon>Spermatophyta</taxon>
        <taxon>Magnoliopsida</taxon>
        <taxon>eudicotyledons</taxon>
        <taxon>Gunneridae</taxon>
        <taxon>Pentapetalae</taxon>
        <taxon>asterids</taxon>
        <taxon>lamiids</taxon>
        <taxon>Gentianales</taxon>
        <taxon>Rubiaceae</taxon>
        <taxon>Cinchonoideae</taxon>
        <taxon>Cinchoneae</taxon>
        <taxon>Cinchona</taxon>
    </lineage>
</organism>
<accession>A0ABD2ZUJ5</accession>
<protein>
    <submittedName>
        <fullName evidence="1">Uncharacterized protein</fullName>
    </submittedName>
</protein>
<dbReference type="AlphaFoldDB" id="A0ABD2ZUJ5"/>
<dbReference type="EMBL" id="JBJUIK010000007">
    <property type="protein sequence ID" value="KAL3523130.1"/>
    <property type="molecule type" value="Genomic_DNA"/>
</dbReference>
<proteinExistence type="predicted"/>
<reference evidence="1 2" key="1">
    <citation type="submission" date="2024-11" db="EMBL/GenBank/DDBJ databases">
        <title>A near-complete genome assembly of Cinchona calisaya.</title>
        <authorList>
            <person name="Lian D.C."/>
            <person name="Zhao X.W."/>
            <person name="Wei L."/>
        </authorList>
    </citation>
    <scope>NUCLEOTIDE SEQUENCE [LARGE SCALE GENOMIC DNA]</scope>
    <source>
        <tissue evidence="1">Nenye</tissue>
    </source>
</reference>
<name>A0ABD2ZUJ5_9GENT</name>
<evidence type="ECO:0000313" key="1">
    <source>
        <dbReference type="EMBL" id="KAL3523130.1"/>
    </source>
</evidence>
<evidence type="ECO:0000313" key="2">
    <source>
        <dbReference type="Proteomes" id="UP001630127"/>
    </source>
</evidence>
<keyword evidence="2" id="KW-1185">Reference proteome</keyword>
<comment type="caution">
    <text evidence="1">The sequence shown here is derived from an EMBL/GenBank/DDBJ whole genome shotgun (WGS) entry which is preliminary data.</text>
</comment>
<gene>
    <name evidence="1" type="ORF">ACH5RR_015964</name>
</gene>
<dbReference type="Proteomes" id="UP001630127">
    <property type="component" value="Unassembled WGS sequence"/>
</dbReference>
<sequence length="99" mass="10627">MSHWNRFGMREDWKEMAMVEGMVVGRVGEERGTRLTVTGTDRRGAVSRKEKDKGRGVVVLGAGGGDDYQYGGKGKGNGGLVWLGLVEGIATTGKREGRG</sequence>